<dbReference type="InterPro" id="IPR001356">
    <property type="entry name" value="HD"/>
</dbReference>
<evidence type="ECO:0000256" key="2">
    <source>
        <dbReference type="ARBA" id="ARBA00022473"/>
    </source>
</evidence>
<dbReference type="InterPro" id="IPR009057">
    <property type="entry name" value="Homeodomain-like_sf"/>
</dbReference>
<evidence type="ECO:0000256" key="7">
    <source>
        <dbReference type="RuleBase" id="RU000682"/>
    </source>
</evidence>
<accession>A0ABN7RZ30</accession>
<comment type="subcellular location">
    <subcellularLocation>
        <location evidence="1 6 7">Nucleus</location>
    </subcellularLocation>
</comment>
<evidence type="ECO:0000256" key="6">
    <source>
        <dbReference type="PROSITE-ProRule" id="PRU00108"/>
    </source>
</evidence>
<feature type="compositionally biased region" description="Low complexity" evidence="8">
    <location>
        <begin position="186"/>
        <end position="199"/>
    </location>
</feature>
<reference evidence="10 11" key="1">
    <citation type="submission" date="2021-04" db="EMBL/GenBank/DDBJ databases">
        <authorList>
            <person name="Bliznina A."/>
        </authorList>
    </citation>
    <scope>NUCLEOTIDE SEQUENCE [LARGE SCALE GENOMIC DNA]</scope>
</reference>
<evidence type="ECO:0000256" key="1">
    <source>
        <dbReference type="ARBA" id="ARBA00004123"/>
    </source>
</evidence>
<keyword evidence="4 6" id="KW-0371">Homeobox</keyword>
<keyword evidence="5 6" id="KW-0539">Nucleus</keyword>
<evidence type="ECO:0000256" key="5">
    <source>
        <dbReference type="ARBA" id="ARBA00023242"/>
    </source>
</evidence>
<organism evidence="10 11">
    <name type="scientific">Oikopleura dioica</name>
    <name type="common">Tunicate</name>
    <dbReference type="NCBI Taxonomy" id="34765"/>
    <lineage>
        <taxon>Eukaryota</taxon>
        <taxon>Metazoa</taxon>
        <taxon>Chordata</taxon>
        <taxon>Tunicata</taxon>
        <taxon>Appendicularia</taxon>
        <taxon>Copelata</taxon>
        <taxon>Oikopleuridae</taxon>
        <taxon>Oikopleura</taxon>
    </lineage>
</organism>
<proteinExistence type="predicted"/>
<dbReference type="PANTHER" id="PTHR45793">
    <property type="entry name" value="HOMEOBOX PROTEIN"/>
    <property type="match status" value="1"/>
</dbReference>
<evidence type="ECO:0000313" key="10">
    <source>
        <dbReference type="EMBL" id="CAG5087074.1"/>
    </source>
</evidence>
<dbReference type="Pfam" id="PF00046">
    <property type="entry name" value="Homeodomain"/>
    <property type="match status" value="1"/>
</dbReference>
<dbReference type="PROSITE" id="PS50071">
    <property type="entry name" value="HOMEOBOX_2"/>
    <property type="match status" value="1"/>
</dbReference>
<dbReference type="Gene3D" id="1.10.10.60">
    <property type="entry name" value="Homeodomain-like"/>
    <property type="match status" value="1"/>
</dbReference>
<feature type="region of interest" description="Disordered" evidence="8">
    <location>
        <begin position="147"/>
        <end position="244"/>
    </location>
</feature>
<keyword evidence="2" id="KW-0217">Developmental protein</keyword>
<gene>
    <name evidence="10" type="ORF">OKIOD_LOCUS3008</name>
</gene>
<keyword evidence="11" id="KW-1185">Reference proteome</keyword>
<evidence type="ECO:0000256" key="4">
    <source>
        <dbReference type="ARBA" id="ARBA00023155"/>
    </source>
</evidence>
<evidence type="ECO:0000256" key="8">
    <source>
        <dbReference type="SAM" id="MobiDB-lite"/>
    </source>
</evidence>
<dbReference type="SUPFAM" id="SSF46689">
    <property type="entry name" value="Homeodomain-like"/>
    <property type="match status" value="1"/>
</dbReference>
<dbReference type="PROSITE" id="PS00027">
    <property type="entry name" value="HOMEOBOX_1"/>
    <property type="match status" value="1"/>
</dbReference>
<evidence type="ECO:0000313" key="11">
    <source>
        <dbReference type="Proteomes" id="UP001158576"/>
    </source>
</evidence>
<dbReference type="CDD" id="cd00086">
    <property type="entry name" value="homeodomain"/>
    <property type="match status" value="1"/>
</dbReference>
<evidence type="ECO:0000256" key="3">
    <source>
        <dbReference type="ARBA" id="ARBA00023125"/>
    </source>
</evidence>
<dbReference type="EMBL" id="OU015568">
    <property type="protein sequence ID" value="CAG5087074.1"/>
    <property type="molecule type" value="Genomic_DNA"/>
</dbReference>
<name>A0ABN7RZ30_OIKDI</name>
<dbReference type="InterPro" id="IPR017970">
    <property type="entry name" value="Homeobox_CS"/>
</dbReference>
<evidence type="ECO:0000259" key="9">
    <source>
        <dbReference type="PROSITE" id="PS50071"/>
    </source>
</evidence>
<feature type="DNA-binding region" description="Homeobox" evidence="6">
    <location>
        <begin position="95"/>
        <end position="154"/>
    </location>
</feature>
<feature type="compositionally biased region" description="Low complexity" evidence="8">
    <location>
        <begin position="152"/>
        <end position="166"/>
    </location>
</feature>
<dbReference type="PANTHER" id="PTHR45793:SF5">
    <property type="entry name" value="HOMEOTIC PROTEIN OCELLILESS"/>
    <property type="match status" value="1"/>
</dbReference>
<feature type="compositionally biased region" description="Low complexity" evidence="8">
    <location>
        <begin position="209"/>
        <end position="230"/>
    </location>
</feature>
<feature type="domain" description="Homeobox" evidence="9">
    <location>
        <begin position="93"/>
        <end position="153"/>
    </location>
</feature>
<dbReference type="Proteomes" id="UP001158576">
    <property type="component" value="Chromosome PAR"/>
</dbReference>
<protein>
    <submittedName>
        <fullName evidence="10">Oidioi.mRNA.OKI2018_I69.PAR.g11450.t1.cds</fullName>
    </submittedName>
</protein>
<keyword evidence="3 6" id="KW-0238">DNA-binding</keyword>
<dbReference type="SMART" id="SM00389">
    <property type="entry name" value="HOX"/>
    <property type="match status" value="1"/>
</dbReference>
<sequence>MDKIDPTLMSYLKGPYGTSGLPSITDVSLMQKALPGYGGSDSLGNYGGGIPTSDASGMAANYFNSFQLQQNKLPGMGLYGMPPFYGEFYGPPRKQRRERTTFTRAQLDILESLFAKTKYPDIFMREEVAMKIGLPESRVQVWFKNRRAKCRQQQQQKSSDSPSSSSTPIKKEEEGSPTAKVTGVNGTSPSDSGRSSMSPGSGGGVAEASTSSDPNTSSNSLSTPNLSLPSTKADPIPDQLDTVPNWATPETKIEAIDNQTNPLMPPVPSSLSLDQPAGSQFFDSYGSMGNMPSVSEPTSVAANFYNQYNANMAQYQAQSMTQPGLAPGASAGQPATQAAAQAAAAAQNSQQWKFQVL</sequence>